<evidence type="ECO:0000313" key="4">
    <source>
        <dbReference type="EMBL" id="CAD9614493.1"/>
    </source>
</evidence>
<accession>A0A6U2T1Y2</accession>
<feature type="compositionally biased region" description="Basic residues" evidence="1">
    <location>
        <begin position="763"/>
        <end position="778"/>
    </location>
</feature>
<evidence type="ECO:0000256" key="1">
    <source>
        <dbReference type="SAM" id="MobiDB-lite"/>
    </source>
</evidence>
<feature type="transmembrane region" description="Helical" evidence="2">
    <location>
        <begin position="716"/>
        <end position="739"/>
    </location>
</feature>
<feature type="compositionally biased region" description="Basic residues" evidence="1">
    <location>
        <begin position="797"/>
        <end position="817"/>
    </location>
</feature>
<keyword evidence="2" id="KW-0472">Membrane</keyword>
<name>A0A6U2T1Y2_9STRA</name>
<sequence length="871" mass="97305">MEMVLNSSSNNNSNSNSNIQSPSSEIERKLASQLTGCCYNYQDSSASTLCELYGHDCESGETNSHDSDDEDCSQEGLSFIGVSFSVQTKKGNPYSYHLCDQFPMENIIDRNYDYVMSMDEDGWLVGGGYKSFDYSGKMPYIDSSHTELLRIGSLDPEYGGTSFDQVYSAMESISFPPFSIFPEYVKGGGGHQSNDGDNDQETVPSSDITLIVSVVEEYGDDDNYSQYEKFLDDLFTAMDNVGGGPCMDDHDTDPHVSMARGVKFKSSYHMAQYMYSANLEVSVWQAMYPDGVPIGSNSYASFPLGGKNKREYVGYGNLYFFFDRANITKAFSPNRGLSESEEYYATLYINGGSSSFYESVTEIGFDYSGSQDNGDSEWEHNPYSWNALMAKHDMTDGWDLPPNCEQEGETFFGIPMSRKSDSNLQSTSTFQEQFDFDYLADYNFTYLKSFGTNHGWLIGEQIGNGAGSIVDKDTAHIPLFYVGTTNPDMGGMSLSDMIKVAKEIDFGKLYIKPAFVFVDDDGHVKLQFEADANSALGYLYNNLCKMIGISWNYDNPYNSLGKYTACSMHASGDRAAYGCGPDNENTGGFCPQMTLAYSVRFQSEDHAAAYLERSNNYIDYWRSLYPSGVAVGSSKFCKNGGCLGLFLNRYDLYYVFQPDLGGSWVEYNGASVAPTYSPAPTWQGGCDNPKNKHLDRCFRKDIRMNRASVAWDSLGAIGQLSVLLMSFMATTLGLSVFMVRARKKKRRNESYLSFFIRDLTRKKRKKKKSRLKRKIRKKGMPEELGEDMLSRSSPSRSRSRRGGSSRSRSRSRSRRRPPTSPGSTRSPYRSSSSRAGRSIAGDSQSHAGSEFDIFQPQQDIGVSRTSSRRIA</sequence>
<proteinExistence type="predicted"/>
<keyword evidence="2" id="KW-1133">Transmembrane helix</keyword>
<protein>
    <submittedName>
        <fullName evidence="3">Uncharacterized protein</fullName>
    </submittedName>
</protein>
<reference evidence="3" key="1">
    <citation type="submission" date="2021-01" db="EMBL/GenBank/DDBJ databases">
        <authorList>
            <person name="Corre E."/>
            <person name="Pelletier E."/>
            <person name="Niang G."/>
            <person name="Scheremetjew M."/>
            <person name="Finn R."/>
            <person name="Kale V."/>
            <person name="Holt S."/>
            <person name="Cochrane G."/>
            <person name="Meng A."/>
            <person name="Brown T."/>
            <person name="Cohen L."/>
        </authorList>
    </citation>
    <scope>NUCLEOTIDE SEQUENCE</scope>
    <source>
        <strain evidence="3">B650</strain>
    </source>
</reference>
<feature type="region of interest" description="Disordered" evidence="1">
    <location>
        <begin position="1"/>
        <end position="25"/>
    </location>
</feature>
<keyword evidence="2" id="KW-0812">Transmembrane</keyword>
<evidence type="ECO:0000256" key="2">
    <source>
        <dbReference type="SAM" id="Phobius"/>
    </source>
</evidence>
<evidence type="ECO:0000313" key="3">
    <source>
        <dbReference type="EMBL" id="CAD9614489.1"/>
    </source>
</evidence>
<feature type="compositionally biased region" description="Low complexity" evidence="1">
    <location>
        <begin position="821"/>
        <end position="838"/>
    </location>
</feature>
<organism evidence="3">
    <name type="scientific">Leptocylindrus danicus</name>
    <dbReference type="NCBI Taxonomy" id="163516"/>
    <lineage>
        <taxon>Eukaryota</taxon>
        <taxon>Sar</taxon>
        <taxon>Stramenopiles</taxon>
        <taxon>Ochrophyta</taxon>
        <taxon>Bacillariophyta</taxon>
        <taxon>Coscinodiscophyceae</taxon>
        <taxon>Chaetocerotophycidae</taxon>
        <taxon>Leptocylindrales</taxon>
        <taxon>Leptocylindraceae</taxon>
        <taxon>Leptocylindrus</taxon>
    </lineage>
</organism>
<gene>
    <name evidence="3" type="ORF">LDAN0321_LOCUS21125</name>
    <name evidence="4" type="ORF">LDAN0321_LOCUS21126</name>
</gene>
<dbReference type="EMBL" id="HBGY01033654">
    <property type="protein sequence ID" value="CAD9614489.1"/>
    <property type="molecule type" value="Transcribed_RNA"/>
</dbReference>
<feature type="compositionally biased region" description="Polar residues" evidence="1">
    <location>
        <begin position="855"/>
        <end position="865"/>
    </location>
</feature>
<feature type="region of interest" description="Disordered" evidence="1">
    <location>
        <begin position="763"/>
        <end position="871"/>
    </location>
</feature>
<dbReference type="EMBL" id="HBGY01033655">
    <property type="protein sequence ID" value="CAD9614493.1"/>
    <property type="molecule type" value="Transcribed_RNA"/>
</dbReference>
<feature type="compositionally biased region" description="Low complexity" evidence="1">
    <location>
        <begin position="1"/>
        <end position="24"/>
    </location>
</feature>
<dbReference type="AlphaFoldDB" id="A0A6U2T1Y2"/>